<keyword evidence="4 7" id="KW-0812">Transmembrane</keyword>
<feature type="transmembrane region" description="Helical" evidence="7">
    <location>
        <begin position="327"/>
        <end position="351"/>
    </location>
</feature>
<dbReference type="EMBL" id="ADFP01000113">
    <property type="protein sequence ID" value="EFB89885.1"/>
    <property type="molecule type" value="Genomic_DNA"/>
</dbReference>
<name>A0ABM9ZSL0_9BACT</name>
<dbReference type="Pfam" id="PF00528">
    <property type="entry name" value="BPD_transp_1"/>
    <property type="match status" value="1"/>
</dbReference>
<proteinExistence type="inferred from homology"/>
<dbReference type="InterPro" id="IPR035906">
    <property type="entry name" value="MetI-like_sf"/>
</dbReference>
<evidence type="ECO:0000256" key="4">
    <source>
        <dbReference type="ARBA" id="ARBA00022692"/>
    </source>
</evidence>
<evidence type="ECO:0000259" key="8">
    <source>
        <dbReference type="PROSITE" id="PS50928"/>
    </source>
</evidence>
<dbReference type="RefSeq" id="WP_009165662.1">
    <property type="nucleotide sequence ID" value="NZ_ADFP01000113.1"/>
</dbReference>
<accession>A0ABM9ZSL0</accession>
<feature type="transmembrane region" description="Helical" evidence="7">
    <location>
        <begin position="213"/>
        <end position="235"/>
    </location>
</feature>
<dbReference type="PANTHER" id="PTHR43386">
    <property type="entry name" value="OLIGOPEPTIDE TRANSPORT SYSTEM PERMEASE PROTEIN APPC"/>
    <property type="match status" value="1"/>
</dbReference>
<keyword evidence="2 7" id="KW-0813">Transport</keyword>
<evidence type="ECO:0000256" key="6">
    <source>
        <dbReference type="ARBA" id="ARBA00023136"/>
    </source>
</evidence>
<protein>
    <submittedName>
        <fullName evidence="9">ABC transporter, permease protein</fullName>
    </submittedName>
</protein>
<evidence type="ECO:0000256" key="1">
    <source>
        <dbReference type="ARBA" id="ARBA00004651"/>
    </source>
</evidence>
<reference evidence="9 10" key="1">
    <citation type="submission" date="2009-12" db="EMBL/GenBank/DDBJ databases">
        <authorList>
            <person name="Shrivastava S."/>
            <person name="Madupu R."/>
            <person name="Durkin A.S."/>
            <person name="Torralba M."/>
            <person name="Methe B."/>
            <person name="Sutton G.G."/>
            <person name="Strausberg R.L."/>
            <person name="Nelson K.E."/>
        </authorList>
    </citation>
    <scope>NUCLEOTIDE SEQUENCE [LARGE SCALE GENOMIC DNA]</scope>
    <source>
        <strain evidence="9 10">W5455</strain>
    </source>
</reference>
<feature type="domain" description="ABC transmembrane type-1" evidence="8">
    <location>
        <begin position="207"/>
        <end position="398"/>
    </location>
</feature>
<evidence type="ECO:0000256" key="7">
    <source>
        <dbReference type="RuleBase" id="RU363032"/>
    </source>
</evidence>
<dbReference type="Proteomes" id="UP000006462">
    <property type="component" value="Unassembled WGS sequence"/>
</dbReference>
<evidence type="ECO:0000313" key="10">
    <source>
        <dbReference type="Proteomes" id="UP000006462"/>
    </source>
</evidence>
<comment type="subcellular location">
    <subcellularLocation>
        <location evidence="1 7">Cell membrane</location>
        <topology evidence="1 7">Multi-pass membrane protein</topology>
    </subcellularLocation>
</comment>
<evidence type="ECO:0000313" key="9">
    <source>
        <dbReference type="EMBL" id="EFB89885.1"/>
    </source>
</evidence>
<feature type="transmembrane region" description="Helical" evidence="7">
    <location>
        <begin position="242"/>
        <end position="263"/>
    </location>
</feature>
<feature type="transmembrane region" description="Helical" evidence="7">
    <location>
        <begin position="269"/>
        <end position="289"/>
    </location>
</feature>
<organism evidence="9 10">
    <name type="scientific">Pyramidobacter piscolens W5455</name>
    <dbReference type="NCBI Taxonomy" id="352165"/>
    <lineage>
        <taxon>Bacteria</taxon>
        <taxon>Thermotogati</taxon>
        <taxon>Synergistota</taxon>
        <taxon>Synergistia</taxon>
        <taxon>Synergistales</taxon>
        <taxon>Dethiosulfovibrionaceae</taxon>
        <taxon>Pyramidobacter</taxon>
    </lineage>
</organism>
<feature type="transmembrane region" description="Helical" evidence="7">
    <location>
        <begin position="376"/>
        <end position="395"/>
    </location>
</feature>
<keyword evidence="3" id="KW-1003">Cell membrane</keyword>
<dbReference type="PROSITE" id="PS50928">
    <property type="entry name" value="ABC_TM1"/>
    <property type="match status" value="1"/>
</dbReference>
<dbReference type="SUPFAM" id="SSF161098">
    <property type="entry name" value="MetI-like"/>
    <property type="match status" value="1"/>
</dbReference>
<keyword evidence="6 7" id="KW-0472">Membrane</keyword>
<comment type="similarity">
    <text evidence="7">Belongs to the binding-protein-dependent transport system permease family.</text>
</comment>
<evidence type="ECO:0000256" key="3">
    <source>
        <dbReference type="ARBA" id="ARBA00022475"/>
    </source>
</evidence>
<dbReference type="PANTHER" id="PTHR43386:SF1">
    <property type="entry name" value="D,D-DIPEPTIDE TRANSPORT SYSTEM PERMEASE PROTEIN DDPC-RELATED"/>
    <property type="match status" value="1"/>
</dbReference>
<dbReference type="CDD" id="cd06261">
    <property type="entry name" value="TM_PBP2"/>
    <property type="match status" value="1"/>
</dbReference>
<comment type="caution">
    <text evidence="9">The sequence shown here is derived from an EMBL/GenBank/DDBJ whole genome shotgun (WGS) entry which is preliminary data.</text>
</comment>
<dbReference type="Gene3D" id="1.10.3720.10">
    <property type="entry name" value="MetI-like"/>
    <property type="match status" value="1"/>
</dbReference>
<dbReference type="InterPro" id="IPR000515">
    <property type="entry name" value="MetI-like"/>
</dbReference>
<sequence length="417" mass="45291">MSGFFRRASFWSLVFIAAAGIVGPRLLDDPADVVGAPFARPLWWRGDLSTSKTAEISVAGGRATLAQDGFAKDGDGLRAGASGLAFDWKTQPAAIFALEGEITANPDRTVTVTWRTPEKDFELVRCDGQEKYWLNLDARDMIFKQRLGLPLIGRGTERLFPQRGRYELAVGGAENFRLKLILRGQKQGLLGTDQRGRDVLALLLNGIGTSLTVGISATLAATLLGLGFGLTAGYVGGWIDALIMRVVDILLAIPTLPILMTLAGLWGKGLWQLVLILSIFSWMGTARSVRALTLTVRESPWVEGLKALGAKKSYILRRHLVPETAPIVLANLALGVPGAILAEAGLAFLGLSDPRLVSWGRMLHEAHSFGAFTEGAWWLIVPPGLGIVSLCLIFMDMGRFLEERIDPRLRGEDHAER</sequence>
<dbReference type="InterPro" id="IPR050366">
    <property type="entry name" value="BP-dependent_transpt_permease"/>
</dbReference>
<evidence type="ECO:0000256" key="2">
    <source>
        <dbReference type="ARBA" id="ARBA00022448"/>
    </source>
</evidence>
<evidence type="ECO:0000256" key="5">
    <source>
        <dbReference type="ARBA" id="ARBA00022989"/>
    </source>
</evidence>
<keyword evidence="5 7" id="KW-1133">Transmembrane helix</keyword>
<gene>
    <name evidence="9" type="ORF">HMPREF7215_2509</name>
</gene>
<keyword evidence="10" id="KW-1185">Reference proteome</keyword>